<evidence type="ECO:0000256" key="1">
    <source>
        <dbReference type="SAM" id="MobiDB-lite"/>
    </source>
</evidence>
<dbReference type="Proteomes" id="UP000001075">
    <property type="component" value="Unassembled WGS sequence"/>
</dbReference>
<reference evidence="3" key="1">
    <citation type="journal article" date="2011" name="Nat. Biotechnol.">
        <title>The genomic sequence of the Chinese hamster ovary (CHO)-K1 cell line.</title>
        <authorList>
            <person name="Xu X."/>
            <person name="Nagarajan H."/>
            <person name="Lewis N.E."/>
            <person name="Pan S."/>
            <person name="Cai Z."/>
            <person name="Liu X."/>
            <person name="Chen W."/>
            <person name="Xie M."/>
            <person name="Wang W."/>
            <person name="Hammond S."/>
            <person name="Andersen M.R."/>
            <person name="Neff N."/>
            <person name="Passarelli B."/>
            <person name="Koh W."/>
            <person name="Fan H.C."/>
            <person name="Wang J."/>
            <person name="Gui Y."/>
            <person name="Lee K.H."/>
            <person name="Betenbaugh M.J."/>
            <person name="Quake S.R."/>
            <person name="Famili I."/>
            <person name="Palsson B.O."/>
            <person name="Wang J."/>
        </authorList>
    </citation>
    <scope>NUCLEOTIDE SEQUENCE [LARGE SCALE GENOMIC DNA]</scope>
    <source>
        <strain evidence="3">CHO K1 cell line</strain>
    </source>
</reference>
<proteinExistence type="predicted"/>
<evidence type="ECO:0000313" key="2">
    <source>
        <dbReference type="EMBL" id="EGV95346.1"/>
    </source>
</evidence>
<dbReference type="EMBL" id="JH000760">
    <property type="protein sequence ID" value="EGV95346.1"/>
    <property type="molecule type" value="Genomic_DNA"/>
</dbReference>
<evidence type="ECO:0000313" key="3">
    <source>
        <dbReference type="Proteomes" id="UP000001075"/>
    </source>
</evidence>
<sequence length="63" mass="6823">MKTTGKALEPRPTGRTGGRKGDPRPGLNHSLPTALNAQALEPSWEPPISFCRGGLSVWRGVQW</sequence>
<dbReference type="AlphaFoldDB" id="G3HV23"/>
<name>G3HV23_CRIGR</name>
<organism evidence="2 3">
    <name type="scientific">Cricetulus griseus</name>
    <name type="common">Chinese hamster</name>
    <name type="synonym">Cricetulus barabensis griseus</name>
    <dbReference type="NCBI Taxonomy" id="10029"/>
    <lineage>
        <taxon>Eukaryota</taxon>
        <taxon>Metazoa</taxon>
        <taxon>Chordata</taxon>
        <taxon>Craniata</taxon>
        <taxon>Vertebrata</taxon>
        <taxon>Euteleostomi</taxon>
        <taxon>Mammalia</taxon>
        <taxon>Eutheria</taxon>
        <taxon>Euarchontoglires</taxon>
        <taxon>Glires</taxon>
        <taxon>Rodentia</taxon>
        <taxon>Myomorpha</taxon>
        <taxon>Muroidea</taxon>
        <taxon>Cricetidae</taxon>
        <taxon>Cricetinae</taxon>
        <taxon>Cricetulus</taxon>
    </lineage>
</organism>
<dbReference type="InParanoid" id="G3HV23"/>
<protein>
    <submittedName>
        <fullName evidence="2">Uncharacterized protein</fullName>
    </submittedName>
</protein>
<feature type="region of interest" description="Disordered" evidence="1">
    <location>
        <begin position="1"/>
        <end position="31"/>
    </location>
</feature>
<accession>G3HV23</accession>
<gene>
    <name evidence="2" type="ORF">I79_014798</name>
</gene>